<name>A0A1H6Z8E0_9MICO</name>
<dbReference type="eggNOG" id="COG0457">
    <property type="taxonomic scope" value="Bacteria"/>
</dbReference>
<dbReference type="Proteomes" id="UP000183315">
    <property type="component" value="Unassembled WGS sequence"/>
</dbReference>
<keyword evidence="1" id="KW-0472">Membrane</keyword>
<keyword evidence="1" id="KW-0812">Transmembrane</keyword>
<evidence type="ECO:0000256" key="1">
    <source>
        <dbReference type="SAM" id="Phobius"/>
    </source>
</evidence>
<evidence type="ECO:0008006" key="4">
    <source>
        <dbReference type="Google" id="ProtNLM"/>
    </source>
</evidence>
<dbReference type="InterPro" id="IPR011990">
    <property type="entry name" value="TPR-like_helical_dom_sf"/>
</dbReference>
<sequence>MAAVATTLLAVLLLGFVTNIAIALLGSSGVIGKLLGVLVLVIPAIAIWYLVHEWRLGITVQRMSTRLESEDRLPRHDGARTAAGRLTEEAALDVYEVARRGVEIAPEDWAAWFHLAFAYDEVKEKAEARKALRHAAALFRAQR</sequence>
<reference evidence="3" key="1">
    <citation type="submission" date="2016-10" db="EMBL/GenBank/DDBJ databases">
        <authorList>
            <person name="Varghese N."/>
        </authorList>
    </citation>
    <scope>NUCLEOTIDE SEQUENCE [LARGE SCALE GENOMIC DNA]</scope>
    <source>
        <strain evidence="3">DSM 24868</strain>
    </source>
</reference>
<protein>
    <recommendedName>
        <fullName evidence="4">Tetratricopeptide repeat-containing protein</fullName>
    </recommendedName>
</protein>
<dbReference type="AlphaFoldDB" id="A0A1H6Z8E0"/>
<dbReference type="Gene3D" id="1.25.40.10">
    <property type="entry name" value="Tetratricopeptide repeat domain"/>
    <property type="match status" value="1"/>
</dbReference>
<feature type="transmembrane region" description="Helical" evidence="1">
    <location>
        <begin position="33"/>
        <end position="51"/>
    </location>
</feature>
<keyword evidence="1" id="KW-1133">Transmembrane helix</keyword>
<evidence type="ECO:0000313" key="3">
    <source>
        <dbReference type="Proteomes" id="UP000183315"/>
    </source>
</evidence>
<evidence type="ECO:0000313" key="2">
    <source>
        <dbReference type="EMBL" id="SEJ48304.1"/>
    </source>
</evidence>
<proteinExistence type="predicted"/>
<gene>
    <name evidence="2" type="ORF">SAMN05421637_1961</name>
</gene>
<dbReference type="EMBL" id="FNZI01000004">
    <property type="protein sequence ID" value="SEJ48304.1"/>
    <property type="molecule type" value="Genomic_DNA"/>
</dbReference>
<organism evidence="2 3">
    <name type="scientific">Demequina mangrovi</name>
    <dbReference type="NCBI Taxonomy" id="1043493"/>
    <lineage>
        <taxon>Bacteria</taxon>
        <taxon>Bacillati</taxon>
        <taxon>Actinomycetota</taxon>
        <taxon>Actinomycetes</taxon>
        <taxon>Micrococcales</taxon>
        <taxon>Demequinaceae</taxon>
        <taxon>Demequina</taxon>
    </lineage>
</organism>
<accession>A0A1H6Z8E0</accession>
<dbReference type="STRING" id="1043493.SAMN05421637_1961"/>
<keyword evidence="3" id="KW-1185">Reference proteome</keyword>